<accession>T1IVE7</accession>
<protein>
    <recommendedName>
        <fullName evidence="13">Peptidase M13 C-terminal domain-containing protein</fullName>
    </recommendedName>
</protein>
<dbReference type="EnsemblMetazoa" id="SMAR005145-RA">
    <property type="protein sequence ID" value="SMAR005145-PA"/>
    <property type="gene ID" value="SMAR005145"/>
</dbReference>
<dbReference type="eggNOG" id="KOG3624">
    <property type="taxonomic scope" value="Eukaryota"/>
</dbReference>
<evidence type="ECO:0000256" key="4">
    <source>
        <dbReference type="ARBA" id="ARBA00022723"/>
    </source>
</evidence>
<feature type="domain" description="Peptidase M13 N-terminal" evidence="10">
    <location>
        <begin position="514"/>
        <end position="685"/>
    </location>
</feature>
<dbReference type="AlphaFoldDB" id="T1IVE7"/>
<sequence>MKENILFPNWARDPKNLLKFYENLDIGPSHVKNYLNALQFLTKKNLNRLNPTKDNLVDWEANSLAPNAFYSQNSNAFFITTAILQLPLFDADMLYAMKYGTMGSALGHEITHGFDLTGTKFNQFGNLEDWLTPQVNQVFRDKSQCFIDQYSKLFITTEEMPTLVQNYYVNGSNTLSENIADNGGLQQAFWAYQKWTRLNGQEKMPDLLREFTPEQLFFLSFSHVSILHTGALSIHTHTYYHTYYTTTNTVLQNLGNKFDKYFKNKPKDILYFSVLGVLANFEEFNKAFNYPFIVHPYLKELHITMLSTGTRIAGRQSTMLLLGIGVATLLGLAIVIFVILYSHLLQPAPTHLNPCNDFYKYSCAWWFGGIPLYGSKTWKQIRVIKNNTKGNALPLKIVSTKLSLGLLELLTNNSFTSRENIKVVFENAKKMYQICTQNWESEKDSGLKYMVAIVHQFHWPIIQSQTLDDSDSIDFVSVVELLGVIHKLGLSDGILDIDVMRSFHPPHAYHIMMNFTLLLEIMFDGKYFPSNEIIVIKNKGYIAELGNLLQETPPRTVLNLLVWYAIEPFLWGTNRALAGINDKINPENHHVYYKRWTNSNEIFSSADKIPRWEKCIEAVTTCFPHTVHQAYVDYFIGKNFIDAISEFTNHIVHTFVDRIDSWNWLSRNAKIFFKQRAEAIKRRFGVTSITYEELVLERSIISKDVLVANLLECRKIETKLKLRALEDPTFTYDPSNTLYETRVEHEILTNSIKVLTGVTQPPFFNPTPSSASNFGALGTLISTALLTIFSSEGIDQKLEYNNSGWVAEENPIYKKLSNCLVNQYNDYCHNKQCRNFGGRTLDNNIANEGGLKLAYMAYKSWITKKPQDEGSKSKLAFVSFSQEQLFFLSFAMMYCANDNPLIIQYLMSYEKQSPPNILQVLNF</sequence>
<dbReference type="InterPro" id="IPR018497">
    <property type="entry name" value="Peptidase_M13_C"/>
</dbReference>
<feature type="domain" description="Peptidase M13 C-terminal" evidence="9">
    <location>
        <begin position="67"/>
        <end position="271"/>
    </location>
</feature>
<keyword evidence="8" id="KW-0812">Transmembrane</keyword>
<keyword evidence="8" id="KW-0472">Membrane</keyword>
<dbReference type="InterPro" id="IPR000718">
    <property type="entry name" value="Peptidase_M13"/>
</dbReference>
<dbReference type="PANTHER" id="PTHR11733:SF237">
    <property type="entry name" value="NEPRILYSIN-LIKE 4"/>
    <property type="match status" value="1"/>
</dbReference>
<dbReference type="Gene3D" id="3.40.390.10">
    <property type="entry name" value="Collagenase (Catalytic Domain)"/>
    <property type="match status" value="3"/>
</dbReference>
<comment type="similarity">
    <text evidence="2">Belongs to the peptidase M13 family.</text>
</comment>
<keyword evidence="8" id="KW-1133">Transmembrane helix</keyword>
<evidence type="ECO:0000313" key="11">
    <source>
        <dbReference type="EnsemblMetazoa" id="SMAR005145-PA"/>
    </source>
</evidence>
<feature type="domain" description="Peptidase M13 C-terminal" evidence="9">
    <location>
        <begin position="749"/>
        <end position="915"/>
    </location>
</feature>
<keyword evidence="4" id="KW-0479">Metal-binding</keyword>
<evidence type="ECO:0000313" key="12">
    <source>
        <dbReference type="Proteomes" id="UP000014500"/>
    </source>
</evidence>
<dbReference type="GO" id="GO:0005886">
    <property type="term" value="C:plasma membrane"/>
    <property type="evidence" value="ECO:0007669"/>
    <property type="project" value="TreeGrafter"/>
</dbReference>
<dbReference type="GO" id="GO:0004222">
    <property type="term" value="F:metalloendopeptidase activity"/>
    <property type="evidence" value="ECO:0007669"/>
    <property type="project" value="InterPro"/>
</dbReference>
<evidence type="ECO:0000256" key="6">
    <source>
        <dbReference type="ARBA" id="ARBA00022833"/>
    </source>
</evidence>
<evidence type="ECO:0000256" key="2">
    <source>
        <dbReference type="ARBA" id="ARBA00007357"/>
    </source>
</evidence>
<evidence type="ECO:0000256" key="1">
    <source>
        <dbReference type="ARBA" id="ARBA00001947"/>
    </source>
</evidence>
<dbReference type="InterPro" id="IPR042089">
    <property type="entry name" value="Peptidase_M13_dom_2"/>
</dbReference>
<keyword evidence="3" id="KW-0645">Protease</keyword>
<evidence type="ECO:0000259" key="9">
    <source>
        <dbReference type="Pfam" id="PF01431"/>
    </source>
</evidence>
<comment type="cofactor">
    <cofactor evidence="1">
        <name>Zn(2+)</name>
        <dbReference type="ChEBI" id="CHEBI:29105"/>
    </cofactor>
</comment>
<organism evidence="11 12">
    <name type="scientific">Strigamia maritima</name>
    <name type="common">European centipede</name>
    <name type="synonym">Geophilus maritimus</name>
    <dbReference type="NCBI Taxonomy" id="126957"/>
    <lineage>
        <taxon>Eukaryota</taxon>
        <taxon>Metazoa</taxon>
        <taxon>Ecdysozoa</taxon>
        <taxon>Arthropoda</taxon>
        <taxon>Myriapoda</taxon>
        <taxon>Chilopoda</taxon>
        <taxon>Pleurostigmophora</taxon>
        <taxon>Geophilomorpha</taxon>
        <taxon>Linotaeniidae</taxon>
        <taxon>Strigamia</taxon>
    </lineage>
</organism>
<dbReference type="PANTHER" id="PTHR11733">
    <property type="entry name" value="ZINC METALLOPROTEASE FAMILY M13 NEPRILYSIN-RELATED"/>
    <property type="match status" value="1"/>
</dbReference>
<reference evidence="12" key="1">
    <citation type="submission" date="2011-05" db="EMBL/GenBank/DDBJ databases">
        <authorList>
            <person name="Richards S.R."/>
            <person name="Qu J."/>
            <person name="Jiang H."/>
            <person name="Jhangiani S.N."/>
            <person name="Agravi P."/>
            <person name="Goodspeed R."/>
            <person name="Gross S."/>
            <person name="Mandapat C."/>
            <person name="Jackson L."/>
            <person name="Mathew T."/>
            <person name="Pu L."/>
            <person name="Thornton R."/>
            <person name="Saada N."/>
            <person name="Wilczek-Boney K.B."/>
            <person name="Lee S."/>
            <person name="Kovar C."/>
            <person name="Wu Y."/>
            <person name="Scherer S.E."/>
            <person name="Worley K.C."/>
            <person name="Muzny D.M."/>
            <person name="Gibbs R."/>
        </authorList>
    </citation>
    <scope>NUCLEOTIDE SEQUENCE</scope>
    <source>
        <strain evidence="12">Brora</strain>
    </source>
</reference>
<keyword evidence="6" id="KW-0862">Zinc</keyword>
<dbReference type="InterPro" id="IPR024079">
    <property type="entry name" value="MetalloPept_cat_dom_sf"/>
</dbReference>
<evidence type="ECO:0000256" key="8">
    <source>
        <dbReference type="SAM" id="Phobius"/>
    </source>
</evidence>
<dbReference type="PhylomeDB" id="T1IVE7"/>
<name>T1IVE7_STRMM</name>
<feature type="transmembrane region" description="Helical" evidence="8">
    <location>
        <begin position="320"/>
        <end position="344"/>
    </location>
</feature>
<evidence type="ECO:0000259" key="10">
    <source>
        <dbReference type="Pfam" id="PF05649"/>
    </source>
</evidence>
<dbReference type="InterPro" id="IPR008753">
    <property type="entry name" value="Peptidase_M13_N"/>
</dbReference>
<evidence type="ECO:0000256" key="7">
    <source>
        <dbReference type="ARBA" id="ARBA00023049"/>
    </source>
</evidence>
<evidence type="ECO:0000256" key="3">
    <source>
        <dbReference type="ARBA" id="ARBA00022670"/>
    </source>
</evidence>
<evidence type="ECO:0008006" key="13">
    <source>
        <dbReference type="Google" id="ProtNLM"/>
    </source>
</evidence>
<dbReference type="EMBL" id="JH431581">
    <property type="status" value="NOT_ANNOTATED_CDS"/>
    <property type="molecule type" value="Genomic_DNA"/>
</dbReference>
<keyword evidence="12" id="KW-1185">Reference proteome</keyword>
<dbReference type="SUPFAM" id="SSF55486">
    <property type="entry name" value="Metalloproteases ('zincins'), catalytic domain"/>
    <property type="match status" value="2"/>
</dbReference>
<dbReference type="HOGENOM" id="CLU_316263_0_0_1"/>
<dbReference type="Gene3D" id="1.10.1380.10">
    <property type="entry name" value="Neutral endopeptidase , domain2"/>
    <property type="match status" value="3"/>
</dbReference>
<keyword evidence="7" id="KW-0482">Metalloprotease</keyword>
<evidence type="ECO:0000256" key="5">
    <source>
        <dbReference type="ARBA" id="ARBA00022801"/>
    </source>
</evidence>
<dbReference type="STRING" id="126957.T1IVE7"/>
<dbReference type="GO" id="GO:0016485">
    <property type="term" value="P:protein processing"/>
    <property type="evidence" value="ECO:0007669"/>
    <property type="project" value="TreeGrafter"/>
</dbReference>
<proteinExistence type="inferred from homology"/>
<dbReference type="Proteomes" id="UP000014500">
    <property type="component" value="Unassembled WGS sequence"/>
</dbReference>
<reference evidence="11" key="2">
    <citation type="submission" date="2015-02" db="UniProtKB">
        <authorList>
            <consortium name="EnsemblMetazoa"/>
        </authorList>
    </citation>
    <scope>IDENTIFICATION</scope>
</reference>
<dbReference type="Pfam" id="PF01431">
    <property type="entry name" value="Peptidase_M13"/>
    <property type="match status" value="2"/>
</dbReference>
<dbReference type="PROSITE" id="PS51885">
    <property type="entry name" value="NEPRILYSIN"/>
    <property type="match status" value="2"/>
</dbReference>
<keyword evidence="5" id="KW-0378">Hydrolase</keyword>
<dbReference type="GO" id="GO:0046872">
    <property type="term" value="F:metal ion binding"/>
    <property type="evidence" value="ECO:0007669"/>
    <property type="project" value="UniProtKB-KW"/>
</dbReference>
<dbReference type="PRINTS" id="PR00786">
    <property type="entry name" value="NEPRILYSIN"/>
</dbReference>
<dbReference type="Pfam" id="PF05649">
    <property type="entry name" value="Peptidase_M13_N"/>
    <property type="match status" value="1"/>
</dbReference>